<evidence type="ECO:0000259" key="9">
    <source>
        <dbReference type="SMART" id="SM01331"/>
    </source>
</evidence>
<keyword evidence="6" id="KW-0067">ATP-binding</keyword>
<dbReference type="InterPro" id="IPR024604">
    <property type="entry name" value="GSG2_C"/>
</dbReference>
<keyword evidence="4" id="KW-0547">Nucleotide-binding</keyword>
<evidence type="ECO:0000256" key="7">
    <source>
        <dbReference type="ARBA" id="ARBA00047899"/>
    </source>
</evidence>
<feature type="domain" description="Serine/threonine-protein kinase haspin C-terminal" evidence="9">
    <location>
        <begin position="450"/>
        <end position="525"/>
    </location>
</feature>
<dbReference type="SUPFAM" id="SSF56112">
    <property type="entry name" value="Protein kinase-like (PK-like)"/>
    <property type="match status" value="1"/>
</dbReference>
<reference evidence="10 11" key="1">
    <citation type="submission" date="2013-07" db="EMBL/GenBank/DDBJ databases">
        <title>The Genome Sequence of Cryptococcus heveanensis BCC8398.</title>
        <authorList>
            <consortium name="The Broad Institute Genome Sequencing Platform"/>
            <person name="Cuomo C."/>
            <person name="Litvintseva A."/>
            <person name="Chen Y."/>
            <person name="Heitman J."/>
            <person name="Sun S."/>
            <person name="Springer D."/>
            <person name="Dromer F."/>
            <person name="Young S.K."/>
            <person name="Zeng Q."/>
            <person name="Gargeya S."/>
            <person name="Fitzgerald M."/>
            <person name="Abouelleil A."/>
            <person name="Alvarado L."/>
            <person name="Berlin A.M."/>
            <person name="Chapman S.B."/>
            <person name="Dewar J."/>
            <person name="Goldberg J."/>
            <person name="Griggs A."/>
            <person name="Gujja S."/>
            <person name="Hansen M."/>
            <person name="Howarth C."/>
            <person name="Imamovic A."/>
            <person name="Larimer J."/>
            <person name="McCowan C."/>
            <person name="Murphy C."/>
            <person name="Pearson M."/>
            <person name="Priest M."/>
            <person name="Roberts A."/>
            <person name="Saif S."/>
            <person name="Shea T."/>
            <person name="Sykes S."/>
            <person name="Wortman J."/>
            <person name="Nusbaum C."/>
            <person name="Birren B."/>
        </authorList>
    </citation>
    <scope>NUCLEOTIDE SEQUENCE [LARGE SCALE GENOMIC DNA]</scope>
    <source>
        <strain evidence="10 11">BCC8398</strain>
    </source>
</reference>
<dbReference type="Proteomes" id="UP000092666">
    <property type="component" value="Unassembled WGS sequence"/>
</dbReference>
<evidence type="ECO:0000256" key="1">
    <source>
        <dbReference type="ARBA" id="ARBA00012513"/>
    </source>
</evidence>
<evidence type="ECO:0000256" key="4">
    <source>
        <dbReference type="ARBA" id="ARBA00022741"/>
    </source>
</evidence>
<dbReference type="SMART" id="SM01331">
    <property type="entry name" value="DUF3635"/>
    <property type="match status" value="1"/>
</dbReference>
<comment type="catalytic activity">
    <reaction evidence="8">
        <text>L-seryl-[protein] + ATP = O-phospho-L-seryl-[protein] + ADP + H(+)</text>
        <dbReference type="Rhea" id="RHEA:17989"/>
        <dbReference type="Rhea" id="RHEA-COMP:9863"/>
        <dbReference type="Rhea" id="RHEA-COMP:11604"/>
        <dbReference type="ChEBI" id="CHEBI:15378"/>
        <dbReference type="ChEBI" id="CHEBI:29999"/>
        <dbReference type="ChEBI" id="CHEBI:30616"/>
        <dbReference type="ChEBI" id="CHEBI:83421"/>
        <dbReference type="ChEBI" id="CHEBI:456216"/>
        <dbReference type="EC" id="2.7.11.1"/>
    </reaction>
</comment>
<evidence type="ECO:0000256" key="3">
    <source>
        <dbReference type="ARBA" id="ARBA00022679"/>
    </source>
</evidence>
<evidence type="ECO:0000256" key="8">
    <source>
        <dbReference type="ARBA" id="ARBA00048679"/>
    </source>
</evidence>
<dbReference type="OrthoDB" id="5327538at2759"/>
<dbReference type="GO" id="GO:0005634">
    <property type="term" value="C:nucleus"/>
    <property type="evidence" value="ECO:0007669"/>
    <property type="project" value="TreeGrafter"/>
</dbReference>
<evidence type="ECO:0000256" key="5">
    <source>
        <dbReference type="ARBA" id="ARBA00022777"/>
    </source>
</evidence>
<dbReference type="GO" id="GO:0005737">
    <property type="term" value="C:cytoplasm"/>
    <property type="evidence" value="ECO:0007669"/>
    <property type="project" value="TreeGrafter"/>
</dbReference>
<dbReference type="PANTHER" id="PTHR24419">
    <property type="entry name" value="INTERLEUKIN-1 RECEPTOR-ASSOCIATED KINASE"/>
    <property type="match status" value="1"/>
</dbReference>
<dbReference type="EC" id="2.7.11.1" evidence="1"/>
<protein>
    <recommendedName>
        <fullName evidence="1">non-specific serine/threonine protein kinase</fullName>
        <ecNumber evidence="1">2.7.11.1</ecNumber>
    </recommendedName>
</protein>
<dbReference type="STRING" id="1296120.A0A1B9H1Z8"/>
<evidence type="ECO:0000313" key="10">
    <source>
        <dbReference type="EMBL" id="OCF37312.1"/>
    </source>
</evidence>
<sequence length="580" mass="64038">MSHLGGKTKKVTTYGRKKNQIISVHSDLSAPIPSSPLAVKAKRPVLQSKLSSDISNIPSTPLPPAAHNGKKASLKILESPLSSPEFVYKAQKVHRPGRKIIPRSPSCSPVKIETPRREVIDAVVPPIRSAERIQAIFEEKPRDKTKQKKKKQQSGGLGDLAKKLKEVSIQDEVPLEPETILPKKDAEANLKAALSVLLQSCSSPTVSSFDTFLKGDDLPKYGSLTKVGEASYSEVFGLTNHMTGEIDYVLKVVPLLTSALSNGLLDVPMPDCSRIEDVSREVEVTKRMSQVPGGGFVGYIGSYVVEGEYPELLLRKWDEYKSTLGSASVRPSVLPSSQKYCLLVLNNAGTDLETFKFSSSTGWLQAAGVFWQIASSLARAEEWTHFEHRDLHQGQILISVHASESDVASSDYLNPLVSGVHTTVIDFGLSRLSGVTAASQSEPLWSELPAEVYEGKGAQWDVYRSMRDRVERDGEWPGFHPITNVMWLHYIARYITSKLRPPKPPTRRSSRLTALYVRLEEAYLMLSRVEKVLAWSVDFPGQGQTRRGLRGAAENVLDTKLESAETVLEWGRKEGWVATA</sequence>
<evidence type="ECO:0000313" key="11">
    <source>
        <dbReference type="Proteomes" id="UP000092666"/>
    </source>
</evidence>
<evidence type="ECO:0000256" key="2">
    <source>
        <dbReference type="ARBA" id="ARBA00022527"/>
    </source>
</evidence>
<dbReference type="EMBL" id="KI669493">
    <property type="protein sequence ID" value="OCF37312.1"/>
    <property type="molecule type" value="Genomic_DNA"/>
</dbReference>
<keyword evidence="3" id="KW-0808">Transferase</keyword>
<dbReference type="AlphaFoldDB" id="A0A1B9H1Z8"/>
<dbReference type="Gene3D" id="3.30.200.20">
    <property type="entry name" value="Phosphorylase Kinase, domain 1"/>
    <property type="match status" value="1"/>
</dbReference>
<dbReference type="Gene3D" id="1.10.510.10">
    <property type="entry name" value="Transferase(Phosphotransferase) domain 1"/>
    <property type="match status" value="1"/>
</dbReference>
<reference evidence="11" key="2">
    <citation type="submission" date="2013-12" db="EMBL/GenBank/DDBJ databases">
        <title>Evolution of pathogenesis and genome organization in the Tremellales.</title>
        <authorList>
            <person name="Cuomo C."/>
            <person name="Litvintseva A."/>
            <person name="Heitman J."/>
            <person name="Chen Y."/>
            <person name="Sun S."/>
            <person name="Springer D."/>
            <person name="Dromer F."/>
            <person name="Young S."/>
            <person name="Zeng Q."/>
            <person name="Chapman S."/>
            <person name="Gujja S."/>
            <person name="Saif S."/>
            <person name="Birren B."/>
        </authorList>
    </citation>
    <scope>NUCLEOTIDE SEQUENCE [LARGE SCALE GENOMIC DNA]</scope>
    <source>
        <strain evidence="11">BCC8398</strain>
    </source>
</reference>
<dbReference type="GO" id="GO:0035556">
    <property type="term" value="P:intracellular signal transduction"/>
    <property type="evidence" value="ECO:0007669"/>
    <property type="project" value="TreeGrafter"/>
</dbReference>
<evidence type="ECO:0000256" key="6">
    <source>
        <dbReference type="ARBA" id="ARBA00022840"/>
    </source>
</evidence>
<keyword evidence="5 10" id="KW-0418">Kinase</keyword>
<keyword evidence="11" id="KW-1185">Reference proteome</keyword>
<dbReference type="InterPro" id="IPR011009">
    <property type="entry name" value="Kinase-like_dom_sf"/>
</dbReference>
<accession>A0A1B9H1Z8</accession>
<dbReference type="GO" id="GO:0072354">
    <property type="term" value="F:histone H3T3 kinase activity"/>
    <property type="evidence" value="ECO:0007669"/>
    <property type="project" value="TreeGrafter"/>
</dbReference>
<keyword evidence="2" id="KW-0723">Serine/threonine-protein kinase</keyword>
<dbReference type="PANTHER" id="PTHR24419:SF18">
    <property type="entry name" value="SERINE_THREONINE-PROTEIN KINASE HASPIN"/>
    <property type="match status" value="1"/>
</dbReference>
<comment type="catalytic activity">
    <reaction evidence="7">
        <text>L-threonyl-[protein] + ATP = O-phospho-L-threonyl-[protein] + ADP + H(+)</text>
        <dbReference type="Rhea" id="RHEA:46608"/>
        <dbReference type="Rhea" id="RHEA-COMP:11060"/>
        <dbReference type="Rhea" id="RHEA-COMP:11605"/>
        <dbReference type="ChEBI" id="CHEBI:15378"/>
        <dbReference type="ChEBI" id="CHEBI:30013"/>
        <dbReference type="ChEBI" id="CHEBI:30616"/>
        <dbReference type="ChEBI" id="CHEBI:61977"/>
        <dbReference type="ChEBI" id="CHEBI:456216"/>
        <dbReference type="EC" id="2.7.11.1"/>
    </reaction>
</comment>
<dbReference type="GO" id="GO:0005524">
    <property type="term" value="F:ATP binding"/>
    <property type="evidence" value="ECO:0007669"/>
    <property type="project" value="UniProtKB-KW"/>
</dbReference>
<gene>
    <name evidence="10" type="ORF">I316_01221</name>
</gene>
<name>A0A1B9H1Z8_9TREE</name>
<organism evidence="10 11">
    <name type="scientific">Kwoniella heveanensis BCC8398</name>
    <dbReference type="NCBI Taxonomy" id="1296120"/>
    <lineage>
        <taxon>Eukaryota</taxon>
        <taxon>Fungi</taxon>
        <taxon>Dikarya</taxon>
        <taxon>Basidiomycota</taxon>
        <taxon>Agaricomycotina</taxon>
        <taxon>Tremellomycetes</taxon>
        <taxon>Tremellales</taxon>
        <taxon>Cryptococcaceae</taxon>
        <taxon>Kwoniella</taxon>
    </lineage>
</organism>
<dbReference type="Pfam" id="PF12330">
    <property type="entry name" value="Haspin_kinase"/>
    <property type="match status" value="1"/>
</dbReference>
<dbReference type="GO" id="GO:0000278">
    <property type="term" value="P:mitotic cell cycle"/>
    <property type="evidence" value="ECO:0007669"/>
    <property type="project" value="TreeGrafter"/>
</dbReference>
<proteinExistence type="predicted"/>